<evidence type="ECO:0000313" key="1">
    <source>
        <dbReference type="EMBL" id="ACB97409.1"/>
    </source>
</evidence>
<name>B2ILK9_BEII9</name>
<dbReference type="AlphaFoldDB" id="B2ILK9"/>
<sequence length="47" mass="5715">MEPLAPMYERQVKKMRHFNKLMHDADNHDRNSLEFLRAVRIENSLMT</sequence>
<accession>B2ILK9</accession>
<gene>
    <name evidence="1" type="ordered locus">Bind_3880</name>
</gene>
<dbReference type="EMBL" id="CP001018">
    <property type="protein sequence ID" value="ACB97409.1"/>
    <property type="molecule type" value="Genomic_DNA"/>
</dbReference>
<dbReference type="KEGG" id="bid:Bind_3880"/>
<keyword evidence="2" id="KW-1185">Reference proteome</keyword>
<protein>
    <submittedName>
        <fullName evidence="1">Uncharacterized protein</fullName>
    </submittedName>
</protein>
<keyword evidence="1" id="KW-0614">Plasmid</keyword>
<reference evidence="1 2" key="1">
    <citation type="submission" date="2008-03" db="EMBL/GenBank/DDBJ databases">
        <title>Complete sequence of plasmid2 of Beijerinckia indica subsp. indica ATCC 9039.</title>
        <authorList>
            <consortium name="US DOE Joint Genome Institute"/>
            <person name="Copeland A."/>
            <person name="Lucas S."/>
            <person name="Lapidus A."/>
            <person name="Glavina del Rio T."/>
            <person name="Dalin E."/>
            <person name="Tice H."/>
            <person name="Bruce D."/>
            <person name="Goodwin L."/>
            <person name="Pitluck S."/>
            <person name="LaButti K."/>
            <person name="Schmutz J."/>
            <person name="Larimer F."/>
            <person name="Land M."/>
            <person name="Hauser L."/>
            <person name="Kyrpides N."/>
            <person name="Ivanova N."/>
            <person name="Dunfield P.F."/>
            <person name="Dedysh S.N."/>
            <person name="Liesack W."/>
            <person name="Saw J.H."/>
            <person name="Alam M."/>
            <person name="Chen Y."/>
            <person name="Murrell J.C."/>
            <person name="Richardson P."/>
        </authorList>
    </citation>
    <scope>NUCLEOTIDE SEQUENCE [LARGE SCALE GENOMIC DNA]</scope>
    <source>
        <strain evidence="2">ATCC 9039 / DSM 1715 / NCIMB 8712</strain>
        <plasmid evidence="1 2">pBIND02</plasmid>
    </source>
</reference>
<geneLocation type="plasmid" evidence="1 2">
    <name>pBIND02</name>
</geneLocation>
<proteinExistence type="predicted"/>
<dbReference type="Proteomes" id="UP000001695">
    <property type="component" value="Plasmid pBIND02"/>
</dbReference>
<evidence type="ECO:0000313" key="2">
    <source>
        <dbReference type="Proteomes" id="UP000001695"/>
    </source>
</evidence>
<organism evidence="1 2">
    <name type="scientific">Beijerinckia indica subsp. indica (strain ATCC 9039 / DSM 1715 / NCIMB 8712)</name>
    <dbReference type="NCBI Taxonomy" id="395963"/>
    <lineage>
        <taxon>Bacteria</taxon>
        <taxon>Pseudomonadati</taxon>
        <taxon>Pseudomonadota</taxon>
        <taxon>Alphaproteobacteria</taxon>
        <taxon>Hyphomicrobiales</taxon>
        <taxon>Beijerinckiaceae</taxon>
        <taxon>Beijerinckia</taxon>
    </lineage>
</organism>
<dbReference type="HOGENOM" id="CLU_3165073_0_0_5"/>